<keyword evidence="11" id="KW-0862">Zinc</keyword>
<evidence type="ECO:0000256" key="8">
    <source>
        <dbReference type="ARBA" id="ARBA00022723"/>
    </source>
</evidence>
<evidence type="ECO:0000259" key="18">
    <source>
        <dbReference type="PROSITE" id="PS50173"/>
    </source>
</evidence>
<dbReference type="Gene3D" id="3.30.70.270">
    <property type="match status" value="1"/>
</dbReference>
<evidence type="ECO:0000256" key="12">
    <source>
        <dbReference type="ARBA" id="ARBA00022842"/>
    </source>
</evidence>
<dbReference type="Gene3D" id="3.40.1170.60">
    <property type="match status" value="1"/>
</dbReference>
<dbReference type="Gene3D" id="3.30.1490.100">
    <property type="entry name" value="DNA polymerase, Y-family, little finger domain"/>
    <property type="match status" value="1"/>
</dbReference>
<dbReference type="InterPro" id="IPR041298">
    <property type="entry name" value="UBZ3"/>
</dbReference>
<dbReference type="InterPro" id="IPR024728">
    <property type="entry name" value="PolY_HhH_motif"/>
</dbReference>
<keyword evidence="10" id="KW-0863">Zinc-finger</keyword>
<dbReference type="InterPro" id="IPR001126">
    <property type="entry name" value="UmuC"/>
</dbReference>
<dbReference type="EC" id="2.7.7.7" evidence="3"/>
<name>A0AAV1I949_9CHLO</name>
<dbReference type="GO" id="GO:0003684">
    <property type="term" value="F:damaged DNA binding"/>
    <property type="evidence" value="ECO:0007669"/>
    <property type="project" value="InterPro"/>
</dbReference>
<feature type="domain" description="UBZ3-type" evidence="19">
    <location>
        <begin position="849"/>
        <end position="883"/>
    </location>
</feature>
<keyword evidence="8" id="KW-0479">Metal-binding</keyword>
<organism evidence="20 21">
    <name type="scientific">Coccomyxa viridis</name>
    <dbReference type="NCBI Taxonomy" id="1274662"/>
    <lineage>
        <taxon>Eukaryota</taxon>
        <taxon>Viridiplantae</taxon>
        <taxon>Chlorophyta</taxon>
        <taxon>core chlorophytes</taxon>
        <taxon>Trebouxiophyceae</taxon>
        <taxon>Trebouxiophyceae incertae sedis</taxon>
        <taxon>Coccomyxaceae</taxon>
        <taxon>Coccomyxa</taxon>
    </lineage>
</organism>
<feature type="compositionally biased region" description="Polar residues" evidence="17">
    <location>
        <begin position="641"/>
        <end position="652"/>
    </location>
</feature>
<dbReference type="GO" id="GO:0005634">
    <property type="term" value="C:nucleus"/>
    <property type="evidence" value="ECO:0007669"/>
    <property type="project" value="UniProtKB-SubCell"/>
</dbReference>
<dbReference type="GO" id="GO:0006281">
    <property type="term" value="P:DNA repair"/>
    <property type="evidence" value="ECO:0007669"/>
    <property type="project" value="UniProtKB-KW"/>
</dbReference>
<feature type="domain" description="UmuC" evidence="18">
    <location>
        <begin position="109"/>
        <end position="289"/>
    </location>
</feature>
<dbReference type="InterPro" id="IPR036775">
    <property type="entry name" value="DNA_pol_Y-fam_lit_finger_sf"/>
</dbReference>
<dbReference type="GO" id="GO:0003887">
    <property type="term" value="F:DNA-directed DNA polymerase activity"/>
    <property type="evidence" value="ECO:0007669"/>
    <property type="project" value="UniProtKB-KW"/>
</dbReference>
<feature type="compositionally biased region" description="Polar residues" evidence="17">
    <location>
        <begin position="829"/>
        <end position="841"/>
    </location>
</feature>
<dbReference type="InterPro" id="IPR017961">
    <property type="entry name" value="DNA_pol_Y-fam_little_finger"/>
</dbReference>
<dbReference type="GO" id="GO:0008270">
    <property type="term" value="F:zinc ion binding"/>
    <property type="evidence" value="ECO:0007669"/>
    <property type="project" value="UniProtKB-KW"/>
</dbReference>
<evidence type="ECO:0000313" key="21">
    <source>
        <dbReference type="Proteomes" id="UP001314263"/>
    </source>
</evidence>
<dbReference type="InterPro" id="IPR022880">
    <property type="entry name" value="DNApol_IV"/>
</dbReference>
<feature type="region of interest" description="Disordered" evidence="17">
    <location>
        <begin position="494"/>
        <end position="516"/>
    </location>
</feature>
<evidence type="ECO:0000256" key="2">
    <source>
        <dbReference type="ARBA" id="ARBA00010945"/>
    </source>
</evidence>
<evidence type="ECO:0000256" key="9">
    <source>
        <dbReference type="ARBA" id="ARBA00022763"/>
    </source>
</evidence>
<dbReference type="Proteomes" id="UP001314263">
    <property type="component" value="Unassembled WGS sequence"/>
</dbReference>
<dbReference type="FunFam" id="1.10.150.810:FF:000003">
    <property type="entry name" value="DNA polymerase kappa subunit"/>
    <property type="match status" value="1"/>
</dbReference>
<evidence type="ECO:0000256" key="7">
    <source>
        <dbReference type="ARBA" id="ARBA00022705"/>
    </source>
</evidence>
<dbReference type="InterPro" id="IPR050116">
    <property type="entry name" value="DNA_polymerase-Y"/>
</dbReference>
<dbReference type="FunFam" id="3.30.1490.100:FF:000004">
    <property type="entry name" value="DNA polymerase IV"/>
    <property type="match status" value="1"/>
</dbReference>
<dbReference type="PROSITE" id="PS50173">
    <property type="entry name" value="UMUC"/>
    <property type="match status" value="1"/>
</dbReference>
<dbReference type="Pfam" id="PF00817">
    <property type="entry name" value="IMS"/>
    <property type="match status" value="1"/>
</dbReference>
<dbReference type="InterPro" id="IPR043128">
    <property type="entry name" value="Rev_trsase/Diguanyl_cyclase"/>
</dbReference>
<dbReference type="NCBIfam" id="NF002677">
    <property type="entry name" value="PRK02406.1"/>
    <property type="match status" value="1"/>
</dbReference>
<comment type="subcellular location">
    <subcellularLocation>
        <location evidence="1">Nucleus</location>
    </subcellularLocation>
</comment>
<feature type="region of interest" description="Disordered" evidence="17">
    <location>
        <begin position="894"/>
        <end position="927"/>
    </location>
</feature>
<dbReference type="HAMAP" id="MF_01113">
    <property type="entry name" value="DNApol_IV"/>
    <property type="match status" value="1"/>
</dbReference>
<dbReference type="Gene3D" id="1.10.150.810">
    <property type="match status" value="2"/>
</dbReference>
<feature type="region of interest" description="Disordered" evidence="17">
    <location>
        <begin position="605"/>
        <end position="677"/>
    </location>
</feature>
<keyword evidence="15" id="KW-0539">Nucleus</keyword>
<dbReference type="CDD" id="cd03586">
    <property type="entry name" value="PolY_Pol_IV_kappa"/>
    <property type="match status" value="1"/>
</dbReference>
<evidence type="ECO:0000256" key="3">
    <source>
        <dbReference type="ARBA" id="ARBA00012417"/>
    </source>
</evidence>
<keyword evidence="9" id="KW-0227">DNA damage</keyword>
<dbReference type="GO" id="GO:0042276">
    <property type="term" value="P:error-prone translesion synthesis"/>
    <property type="evidence" value="ECO:0007669"/>
    <property type="project" value="TreeGrafter"/>
</dbReference>
<proteinExistence type="inferred from homology"/>
<evidence type="ECO:0000256" key="15">
    <source>
        <dbReference type="ARBA" id="ARBA00023242"/>
    </source>
</evidence>
<dbReference type="AlphaFoldDB" id="A0AAV1I949"/>
<keyword evidence="14" id="KW-0234">DNA repair</keyword>
<dbReference type="FunFam" id="3.40.1170.60:FF:000012">
    <property type="entry name" value="Putative DNA-directed polymerase kappa"/>
    <property type="match status" value="1"/>
</dbReference>
<evidence type="ECO:0000256" key="10">
    <source>
        <dbReference type="ARBA" id="ARBA00022771"/>
    </source>
</evidence>
<protein>
    <recommendedName>
        <fullName evidence="4">DNA polymerase kappa</fullName>
        <ecNumber evidence="3">2.7.7.7</ecNumber>
    </recommendedName>
</protein>
<dbReference type="PANTHER" id="PTHR11076">
    <property type="entry name" value="DNA REPAIR POLYMERASE UMUC / TRANSFERASE FAMILY MEMBER"/>
    <property type="match status" value="1"/>
</dbReference>
<dbReference type="GO" id="GO:0006260">
    <property type="term" value="P:DNA replication"/>
    <property type="evidence" value="ECO:0007669"/>
    <property type="project" value="UniProtKB-KW"/>
</dbReference>
<keyword evidence="21" id="KW-1185">Reference proteome</keyword>
<evidence type="ECO:0000256" key="14">
    <source>
        <dbReference type="ARBA" id="ARBA00023204"/>
    </source>
</evidence>
<dbReference type="Pfam" id="PF11799">
    <property type="entry name" value="IMS_C"/>
    <property type="match status" value="1"/>
</dbReference>
<comment type="similarity">
    <text evidence="2">Belongs to the DNA polymerase type-Y family.</text>
</comment>
<sequence length="939" mass="101174">MQQSRSQSAAPPSDGSMDCKQWFGTVFTNDKAGMGAVDKDRIKNIVYEMSKDSAHFRNDLRKQSQTEQRVRKMKERASALSPAEIAGHTKAMDMKIAALKASADLTRTWLHIDMDAFFASVEELDDPSLKDKPMAVGGIGMISTANYVARKYGVRSAMPGFIGRRLCPQLVFVKPCFSKYVKVAAATRAILADYDPEFEAGSLDEAYLDVTDYCQMHSTSGEAVAEVIRQRVREEVALTCSCGIGPNRLLAKVASDIRKPDGQFAIPGNTTAITRFIDLLPIRKVPGIGKVSEQVLKAFGIETCAGLIANRGLLSALFSPVSTNFFMAVGLGIGRTQHGEQVEEGAVGRKGMSCERTFQAMGEPAELEAKCAELSEKLAEDLASEGLKGKTITLKLKETNFEVRTRNITLTRHISSREDVLHEALKLLRAELPITIRLMGIRMSSFLETNTGPGQRTLSAFLKTDSADSAAKPAPPHQHGWNQTFLDRETRQELDEQMQQHRLKQKSEQQSIKASAGMGAVSDGHAADATLAAPAACRTCEETDVDPGPQNSHADQLGPGKLNINAAGCSQRPVLQMKNALEPCQAPEAGSSQPLELTLRDWQPAAASQLARSQDAPSDGQQQRLQQGTRTDLSFLGGHNSRGSPEQQQDSASGGKEIGHSFPGDLTSCRDVLDTADDAGEPDLVHAWDEEPAGIGEMPEEAHQSGSQGAAAKATPPGARTWACQVCTFGDNRPQILRCSVCDAVRGTTLDYFMGHNAEVSSASASQQDAQDSAAKAGSRSKRPGLDATGSKQKSILRFFAGFEPPAKAAESSALAGSGNNKALAGEQRASSSVQTHQQARSGGMWERAEGGSWLCKQCSEDVLEKDKSTHEDFHIALDMSRKQPGQAVTKHMQRQGSASMTQTQRKRKVTPSGSRAGAEGMNKRSVKSVAALLRPTTM</sequence>
<comment type="caution">
    <text evidence="20">The sequence shown here is derived from an EMBL/GenBank/DDBJ whole genome shotgun (WGS) entry which is preliminary data.</text>
</comment>
<gene>
    <name evidence="20" type="ORF">CVIRNUC_006816</name>
</gene>
<evidence type="ECO:0000256" key="6">
    <source>
        <dbReference type="ARBA" id="ARBA00022695"/>
    </source>
</evidence>
<evidence type="ECO:0000256" key="4">
    <source>
        <dbReference type="ARBA" id="ARBA00016178"/>
    </source>
</evidence>
<dbReference type="SUPFAM" id="SSF100879">
    <property type="entry name" value="Lesion bypass DNA polymerase (Y-family), little finger domain"/>
    <property type="match status" value="1"/>
</dbReference>
<evidence type="ECO:0000256" key="1">
    <source>
        <dbReference type="ARBA" id="ARBA00004123"/>
    </source>
</evidence>
<keyword evidence="7" id="KW-0235">DNA replication</keyword>
<accession>A0AAV1I949</accession>
<feature type="compositionally biased region" description="Polar residues" evidence="17">
    <location>
        <begin position="895"/>
        <end position="904"/>
    </location>
</feature>
<comment type="catalytic activity">
    <reaction evidence="16">
        <text>DNA(n) + a 2'-deoxyribonucleoside 5'-triphosphate = DNA(n+1) + diphosphate</text>
        <dbReference type="Rhea" id="RHEA:22508"/>
        <dbReference type="Rhea" id="RHEA-COMP:17339"/>
        <dbReference type="Rhea" id="RHEA-COMP:17340"/>
        <dbReference type="ChEBI" id="CHEBI:33019"/>
        <dbReference type="ChEBI" id="CHEBI:61560"/>
        <dbReference type="ChEBI" id="CHEBI:173112"/>
        <dbReference type="EC" id="2.7.7.7"/>
    </reaction>
</comment>
<keyword evidence="5" id="KW-0808">Transferase</keyword>
<evidence type="ECO:0000256" key="16">
    <source>
        <dbReference type="ARBA" id="ARBA00049244"/>
    </source>
</evidence>
<keyword evidence="13" id="KW-0239">DNA-directed DNA polymerase</keyword>
<evidence type="ECO:0000256" key="17">
    <source>
        <dbReference type="SAM" id="MobiDB-lite"/>
    </source>
</evidence>
<dbReference type="PANTHER" id="PTHR11076:SF33">
    <property type="entry name" value="DNA POLYMERASE KAPPA"/>
    <property type="match status" value="1"/>
</dbReference>
<dbReference type="SUPFAM" id="SSF56672">
    <property type="entry name" value="DNA/RNA polymerases"/>
    <property type="match status" value="1"/>
</dbReference>
<dbReference type="InterPro" id="IPR043502">
    <property type="entry name" value="DNA/RNA_pol_sf"/>
</dbReference>
<evidence type="ECO:0000313" key="20">
    <source>
        <dbReference type="EMBL" id="CAK0783617.1"/>
    </source>
</evidence>
<keyword evidence="12" id="KW-0460">Magnesium</keyword>
<dbReference type="FunFam" id="1.10.150.810:FF:000001">
    <property type="entry name" value="DNA polymerase kappa"/>
    <property type="match status" value="1"/>
</dbReference>
<feature type="region of interest" description="Disordered" evidence="17">
    <location>
        <begin position="761"/>
        <end position="789"/>
    </location>
</feature>
<evidence type="ECO:0000256" key="5">
    <source>
        <dbReference type="ARBA" id="ARBA00022679"/>
    </source>
</evidence>
<reference evidence="20 21" key="1">
    <citation type="submission" date="2023-10" db="EMBL/GenBank/DDBJ databases">
        <authorList>
            <person name="Maclean D."/>
            <person name="Macfadyen A."/>
        </authorList>
    </citation>
    <scope>NUCLEOTIDE SEQUENCE [LARGE SCALE GENOMIC DNA]</scope>
</reference>
<feature type="compositionally biased region" description="Low complexity" evidence="17">
    <location>
        <begin position="761"/>
        <end position="775"/>
    </location>
</feature>
<feature type="compositionally biased region" description="Low complexity" evidence="17">
    <location>
        <begin position="619"/>
        <end position="633"/>
    </location>
</feature>
<dbReference type="Pfam" id="PF11798">
    <property type="entry name" value="IMS_HHH"/>
    <property type="match status" value="1"/>
</dbReference>
<evidence type="ECO:0000256" key="13">
    <source>
        <dbReference type="ARBA" id="ARBA00022932"/>
    </source>
</evidence>
<keyword evidence="6" id="KW-0548">Nucleotidyltransferase</keyword>
<dbReference type="EMBL" id="CAUYUE010000009">
    <property type="protein sequence ID" value="CAK0783617.1"/>
    <property type="molecule type" value="Genomic_DNA"/>
</dbReference>
<evidence type="ECO:0000259" key="19">
    <source>
        <dbReference type="PROSITE" id="PS51907"/>
    </source>
</evidence>
<dbReference type="Pfam" id="PF18439">
    <property type="entry name" value="zf_UBZ"/>
    <property type="match status" value="1"/>
</dbReference>
<evidence type="ECO:0000256" key="11">
    <source>
        <dbReference type="ARBA" id="ARBA00022833"/>
    </source>
</evidence>
<feature type="region of interest" description="Disordered" evidence="17">
    <location>
        <begin position="811"/>
        <end position="847"/>
    </location>
</feature>
<dbReference type="PROSITE" id="PS51907">
    <property type="entry name" value="ZF_UBZ3"/>
    <property type="match status" value="1"/>
</dbReference>